<sequence>MGGSSSKEKEPRTTAKMQGGGGPPRSVFGIRSELSDNEGRHRIIEVGRGLIELM</sequence>
<gene>
    <name evidence="2" type="ORF">TIFTF001_045931</name>
    <name evidence="3" type="ORF">TIFTF001_045936</name>
</gene>
<dbReference type="Proteomes" id="UP001187192">
    <property type="component" value="Unassembled WGS sequence"/>
</dbReference>
<dbReference type="EMBL" id="BTGU01004315">
    <property type="protein sequence ID" value="GMN25271.1"/>
    <property type="molecule type" value="Genomic_DNA"/>
</dbReference>
<protein>
    <submittedName>
        <fullName evidence="2">Uncharacterized protein</fullName>
    </submittedName>
</protein>
<accession>A0AA88CPY4</accession>
<evidence type="ECO:0000256" key="1">
    <source>
        <dbReference type="SAM" id="MobiDB-lite"/>
    </source>
</evidence>
<name>A0AA88CPY4_FICCA</name>
<dbReference type="AlphaFoldDB" id="A0AA88CPY4"/>
<feature type="region of interest" description="Disordered" evidence="1">
    <location>
        <begin position="1"/>
        <end position="29"/>
    </location>
</feature>
<proteinExistence type="predicted"/>
<feature type="compositionally biased region" description="Basic and acidic residues" evidence="1">
    <location>
        <begin position="1"/>
        <end position="13"/>
    </location>
</feature>
<reference evidence="2" key="1">
    <citation type="submission" date="2023-07" db="EMBL/GenBank/DDBJ databases">
        <title>draft genome sequence of fig (Ficus carica).</title>
        <authorList>
            <person name="Takahashi T."/>
            <person name="Nishimura K."/>
        </authorList>
    </citation>
    <scope>NUCLEOTIDE SEQUENCE</scope>
</reference>
<evidence type="ECO:0000313" key="4">
    <source>
        <dbReference type="Proteomes" id="UP001187192"/>
    </source>
</evidence>
<evidence type="ECO:0000313" key="3">
    <source>
        <dbReference type="EMBL" id="GMN25312.1"/>
    </source>
</evidence>
<comment type="caution">
    <text evidence="2">The sequence shown here is derived from an EMBL/GenBank/DDBJ whole genome shotgun (WGS) entry which is preliminary data.</text>
</comment>
<organism evidence="2 4">
    <name type="scientific">Ficus carica</name>
    <name type="common">Common fig</name>
    <dbReference type="NCBI Taxonomy" id="3494"/>
    <lineage>
        <taxon>Eukaryota</taxon>
        <taxon>Viridiplantae</taxon>
        <taxon>Streptophyta</taxon>
        <taxon>Embryophyta</taxon>
        <taxon>Tracheophyta</taxon>
        <taxon>Spermatophyta</taxon>
        <taxon>Magnoliopsida</taxon>
        <taxon>eudicotyledons</taxon>
        <taxon>Gunneridae</taxon>
        <taxon>Pentapetalae</taxon>
        <taxon>rosids</taxon>
        <taxon>fabids</taxon>
        <taxon>Rosales</taxon>
        <taxon>Moraceae</taxon>
        <taxon>Ficeae</taxon>
        <taxon>Ficus</taxon>
    </lineage>
</organism>
<evidence type="ECO:0000313" key="2">
    <source>
        <dbReference type="EMBL" id="GMN25271.1"/>
    </source>
</evidence>
<dbReference type="EMBL" id="BTGU01004317">
    <property type="protein sequence ID" value="GMN25312.1"/>
    <property type="molecule type" value="Genomic_DNA"/>
</dbReference>
<keyword evidence="4" id="KW-1185">Reference proteome</keyword>